<keyword evidence="1" id="KW-0614">Plasmid</keyword>
<protein>
    <submittedName>
        <fullName evidence="1">Uncharacterized protein</fullName>
    </submittedName>
</protein>
<organism evidence="1">
    <name type="scientific">Pantoea sp. BJ2</name>
    <dbReference type="NCBI Taxonomy" id="3141322"/>
    <lineage>
        <taxon>Bacteria</taxon>
        <taxon>Pseudomonadati</taxon>
        <taxon>Pseudomonadota</taxon>
        <taxon>Gammaproteobacteria</taxon>
        <taxon>Enterobacterales</taxon>
        <taxon>Erwiniaceae</taxon>
        <taxon>Pantoea</taxon>
    </lineage>
</organism>
<name>A0AAU7U4F8_9GAMM</name>
<accession>A0AAU7U4F8</accession>
<dbReference type="RefSeq" id="WP_350262504.1">
    <property type="nucleotide sequence ID" value="NZ_CP158294.1"/>
</dbReference>
<geneLocation type="plasmid" evidence="1">
    <name>plasmindB</name>
</geneLocation>
<dbReference type="EMBL" id="CP158294">
    <property type="protein sequence ID" value="XBV47478.1"/>
    <property type="molecule type" value="Genomic_DNA"/>
</dbReference>
<dbReference type="AlphaFoldDB" id="A0AAU7U4F8"/>
<gene>
    <name evidence="1" type="ORF">AAF463_24435</name>
</gene>
<evidence type="ECO:0000313" key="1">
    <source>
        <dbReference type="EMBL" id="XBV47478.1"/>
    </source>
</evidence>
<sequence>MLNQYVRSLYTSVLKTPPSMIFDKAIATALSLDPGFLLQASVHLSLMASSDPQKADPFSHFKAIGRYSDVISV</sequence>
<proteinExistence type="predicted"/>
<reference evidence="1" key="1">
    <citation type="submission" date="2024-06" db="EMBL/GenBank/DDBJ databases">
        <title>Multiomics insights into the TNT degradation mechanism by Pantoea sp. BJ2 isolated from an ammunition destruction site.</title>
        <authorList>
            <person name="Luo J."/>
        </authorList>
    </citation>
    <scope>NUCLEOTIDE SEQUENCE</scope>
    <source>
        <strain evidence="1">BJ2</strain>
        <plasmid evidence="1">plasmindB</plasmid>
    </source>
</reference>